<accession>A0A843WIZ7</accession>
<evidence type="ECO:0000313" key="4">
    <source>
        <dbReference type="EMBL" id="MQM02790.1"/>
    </source>
</evidence>
<dbReference type="InterPro" id="IPR022702">
    <property type="entry name" value="Cytosine_MeTrfase1_RFD"/>
</dbReference>
<gene>
    <name evidence="4" type="ORF">Taro_035563</name>
</gene>
<dbReference type="PANTHER" id="PTHR46235:SF3">
    <property type="entry name" value="PHD FINGER-CONTAINING PROTEIN DDB_G0268158"/>
    <property type="match status" value="1"/>
</dbReference>
<sequence>LVGKRMASSDDEELMPEAVTEYHFVNEKEEPVCFSLLPVLWSEDESLGVHKDQVFLYGKTDDGLQKVYKQVIAWKAEIEGDSPAISVLSKDKKWLKLLKPRKAYEDTIRKILITLECLLYLKSNPASSDKSVWEHIRKVFSQFEVKASEDDLLGHLTFIHTMIKRDETLSKSQ</sequence>
<dbReference type="OrthoDB" id="695588at2759"/>
<comment type="caution">
    <text evidence="4">The sequence shown here is derived from an EMBL/GenBank/DDBJ whole genome shotgun (WGS) entry which is preliminary data.</text>
</comment>
<dbReference type="Proteomes" id="UP000652761">
    <property type="component" value="Unassembled WGS sequence"/>
</dbReference>
<dbReference type="PANTHER" id="PTHR46235">
    <property type="entry name" value="PHD FINGER-CONTAINING PROTEIN DDB_G0268158"/>
    <property type="match status" value="1"/>
</dbReference>
<evidence type="ECO:0000256" key="2">
    <source>
        <dbReference type="ARBA" id="ARBA00023242"/>
    </source>
</evidence>
<dbReference type="EMBL" id="NMUH01002919">
    <property type="protein sequence ID" value="MQM02790.1"/>
    <property type="molecule type" value="Genomic_DNA"/>
</dbReference>
<feature type="non-terminal residue" evidence="4">
    <location>
        <position position="173"/>
    </location>
</feature>
<keyword evidence="2" id="KW-0539">Nucleus</keyword>
<proteinExistence type="predicted"/>
<dbReference type="AlphaFoldDB" id="A0A843WIZ7"/>
<organism evidence="4 5">
    <name type="scientific">Colocasia esculenta</name>
    <name type="common">Wild taro</name>
    <name type="synonym">Arum esculentum</name>
    <dbReference type="NCBI Taxonomy" id="4460"/>
    <lineage>
        <taxon>Eukaryota</taxon>
        <taxon>Viridiplantae</taxon>
        <taxon>Streptophyta</taxon>
        <taxon>Embryophyta</taxon>
        <taxon>Tracheophyta</taxon>
        <taxon>Spermatophyta</taxon>
        <taxon>Magnoliopsida</taxon>
        <taxon>Liliopsida</taxon>
        <taxon>Araceae</taxon>
        <taxon>Aroideae</taxon>
        <taxon>Colocasieae</taxon>
        <taxon>Colocasia</taxon>
    </lineage>
</organism>
<feature type="non-terminal residue" evidence="4">
    <location>
        <position position="1"/>
    </location>
</feature>
<comment type="subcellular location">
    <subcellularLocation>
        <location evidence="1">Nucleus</location>
    </subcellularLocation>
</comment>
<protein>
    <recommendedName>
        <fullName evidence="3">RFTS domain-containing protein</fullName>
    </recommendedName>
</protein>
<evidence type="ECO:0000259" key="3">
    <source>
        <dbReference type="Pfam" id="PF12047"/>
    </source>
</evidence>
<keyword evidence="5" id="KW-1185">Reference proteome</keyword>
<evidence type="ECO:0000313" key="5">
    <source>
        <dbReference type="Proteomes" id="UP000652761"/>
    </source>
</evidence>
<name>A0A843WIZ7_COLES</name>
<dbReference type="Pfam" id="PF12047">
    <property type="entry name" value="DNMT1-RFD"/>
    <property type="match status" value="1"/>
</dbReference>
<evidence type="ECO:0000256" key="1">
    <source>
        <dbReference type="ARBA" id="ARBA00004123"/>
    </source>
</evidence>
<feature type="domain" description="RFTS" evidence="3">
    <location>
        <begin position="14"/>
        <end position="140"/>
    </location>
</feature>
<reference evidence="4" key="1">
    <citation type="submission" date="2017-07" db="EMBL/GenBank/DDBJ databases">
        <title>Taro Niue Genome Assembly and Annotation.</title>
        <authorList>
            <person name="Atibalentja N."/>
            <person name="Keating K."/>
            <person name="Fields C.J."/>
        </authorList>
    </citation>
    <scope>NUCLEOTIDE SEQUENCE</scope>
    <source>
        <strain evidence="4">Niue_2</strain>
        <tissue evidence="4">Leaf</tissue>
    </source>
</reference>
<dbReference type="GO" id="GO:0005634">
    <property type="term" value="C:nucleus"/>
    <property type="evidence" value="ECO:0007669"/>
    <property type="project" value="UniProtKB-SubCell"/>
</dbReference>